<keyword evidence="2" id="KW-0812">Transmembrane</keyword>
<evidence type="ECO:0000256" key="2">
    <source>
        <dbReference type="SAM" id="Phobius"/>
    </source>
</evidence>
<gene>
    <name evidence="3" type="ORF">Plil01_000242500</name>
</gene>
<dbReference type="Proteomes" id="UP001165083">
    <property type="component" value="Unassembled WGS sequence"/>
</dbReference>
<name>A0A9W6TFX0_9STRA</name>
<protein>
    <submittedName>
        <fullName evidence="3">Unnamed protein product</fullName>
    </submittedName>
</protein>
<feature type="compositionally biased region" description="Acidic residues" evidence="1">
    <location>
        <begin position="126"/>
        <end position="143"/>
    </location>
</feature>
<keyword evidence="2" id="KW-1133">Transmembrane helix</keyword>
<dbReference type="OrthoDB" id="153339at2759"/>
<keyword evidence="4" id="KW-1185">Reference proteome</keyword>
<evidence type="ECO:0000313" key="4">
    <source>
        <dbReference type="Proteomes" id="UP001165083"/>
    </source>
</evidence>
<evidence type="ECO:0000313" key="3">
    <source>
        <dbReference type="EMBL" id="GMF11749.1"/>
    </source>
</evidence>
<keyword evidence="2" id="KW-0472">Membrane</keyword>
<comment type="caution">
    <text evidence="3">The sequence shown here is derived from an EMBL/GenBank/DDBJ whole genome shotgun (WGS) entry which is preliminary data.</text>
</comment>
<organism evidence="3 4">
    <name type="scientific">Phytophthora lilii</name>
    <dbReference type="NCBI Taxonomy" id="2077276"/>
    <lineage>
        <taxon>Eukaryota</taxon>
        <taxon>Sar</taxon>
        <taxon>Stramenopiles</taxon>
        <taxon>Oomycota</taxon>
        <taxon>Peronosporomycetes</taxon>
        <taxon>Peronosporales</taxon>
        <taxon>Peronosporaceae</taxon>
        <taxon>Phytophthora</taxon>
    </lineage>
</organism>
<accession>A0A9W6TFX0</accession>
<sequence length="631" mass="68022">MMAVSITINAIDRISMERPSCSRSSPCPEAVPHFVSTASSLIDLQRLSDPTPRIDKFPKMNKWAVAMLITIFISGAAAQTYTFDTDITPTPLPSSEMPVVVDVGSSDSDDEIAVPTPTPMPPSEMPDIDADSLDSDDEDEDDSSGSGLVDMALLNANVSTIESTYSNWVGSLIAGMDVACYRETHVADVCPLGYENKLGTCWAECPLEYPIECGMQCIRQNDDCTLEMLSKVSAVAQSALSLATFGAYGAFSKMANGVQIAFQYGKEVANLVKALTKYVRTIKVNDPQTTTDRLMTMLYQTDNVVYDLPITVMSCLGMKIVTNQADIASSWESFTTFMKNITLGGTLEDLNATDITSLQSALESNSTCGDDMKRLTDRVWLSIANLRNENSSITEAEIRVIMSKSNLMHHEIPSVTNNCMEQLIAESDEATAYTTRNTLRKTFGGIVDDLISSGTSDNGTYLTAEEYSYKISDKVMMFVAVWDPTNVAGVVSEFFQSICGPTEFIGEVDDGSASEALGLTTVGAAFNNTVGSWNKVGDGTVTVNFQSVDTEDVSVNIMSGGNKVDEVDVKAGTNVTWVSNTTALGGKTLYLDRWRAGFLGIPGTGGGSLLLWVPRSTQGGKLELTTMLNVS</sequence>
<dbReference type="EMBL" id="BSXW01000086">
    <property type="protein sequence ID" value="GMF11749.1"/>
    <property type="molecule type" value="Genomic_DNA"/>
</dbReference>
<feature type="transmembrane region" description="Helical" evidence="2">
    <location>
        <begin position="63"/>
        <end position="83"/>
    </location>
</feature>
<evidence type="ECO:0000256" key="1">
    <source>
        <dbReference type="SAM" id="MobiDB-lite"/>
    </source>
</evidence>
<reference evidence="3" key="1">
    <citation type="submission" date="2023-04" db="EMBL/GenBank/DDBJ databases">
        <title>Phytophthora lilii NBRC 32176.</title>
        <authorList>
            <person name="Ichikawa N."/>
            <person name="Sato H."/>
            <person name="Tonouchi N."/>
        </authorList>
    </citation>
    <scope>NUCLEOTIDE SEQUENCE</scope>
    <source>
        <strain evidence="3">NBRC 32176</strain>
    </source>
</reference>
<dbReference type="AlphaFoldDB" id="A0A9W6TFX0"/>
<feature type="region of interest" description="Disordered" evidence="1">
    <location>
        <begin position="103"/>
        <end position="146"/>
    </location>
</feature>
<proteinExistence type="predicted"/>